<sequence>MILVFELQNLLYLALGIVALGIELWAFADCVRRKPADFERAYKRTKGFWMGLTGGAAAVGLLSVLLFGPLALLLFELAAVVAASVYLADVRPALNESKGRGGAYGSW</sequence>
<comment type="caution">
    <text evidence="2">The sequence shown here is derived from an EMBL/GenBank/DDBJ whole genome shotgun (WGS) entry which is preliminary data.</text>
</comment>
<keyword evidence="1" id="KW-0812">Transmembrane</keyword>
<proteinExistence type="predicted"/>
<dbReference type="AlphaFoldDB" id="A0A9X1MEF0"/>
<name>A0A9X1MEF0_9MICC</name>
<evidence type="ECO:0000313" key="3">
    <source>
        <dbReference type="Proteomes" id="UP001139158"/>
    </source>
</evidence>
<dbReference type="Proteomes" id="UP001139158">
    <property type="component" value="Unassembled WGS sequence"/>
</dbReference>
<gene>
    <name evidence="2" type="ORF">LJ757_10580</name>
</gene>
<evidence type="ECO:0000256" key="1">
    <source>
        <dbReference type="SAM" id="Phobius"/>
    </source>
</evidence>
<dbReference type="EMBL" id="JAJFZV010000011">
    <property type="protein sequence ID" value="MCC3298251.1"/>
    <property type="molecule type" value="Genomic_DNA"/>
</dbReference>
<reference evidence="2" key="1">
    <citation type="submission" date="2021-10" db="EMBL/GenBank/DDBJ databases">
        <title>Novel species in genus Arthrobacter.</title>
        <authorList>
            <person name="Liu Y."/>
        </authorList>
    </citation>
    <scope>NUCLEOTIDE SEQUENCE</scope>
    <source>
        <strain evidence="2">Zg-Y453</strain>
    </source>
</reference>
<keyword evidence="1" id="KW-1133">Transmembrane helix</keyword>
<dbReference type="Pfam" id="PF10724">
    <property type="entry name" value="DUF2516"/>
    <property type="match status" value="1"/>
</dbReference>
<feature type="transmembrane region" description="Helical" evidence="1">
    <location>
        <begin position="48"/>
        <end position="67"/>
    </location>
</feature>
<accession>A0A9X1MEF0</accession>
<evidence type="ECO:0000313" key="2">
    <source>
        <dbReference type="EMBL" id="MCC3298251.1"/>
    </source>
</evidence>
<feature type="transmembrane region" description="Helical" evidence="1">
    <location>
        <begin position="12"/>
        <end position="28"/>
    </location>
</feature>
<keyword evidence="1" id="KW-0472">Membrane</keyword>
<organism evidence="2 3">
    <name type="scientific">Arthrobacter caoxuetaonis</name>
    <dbReference type="NCBI Taxonomy" id="2886935"/>
    <lineage>
        <taxon>Bacteria</taxon>
        <taxon>Bacillati</taxon>
        <taxon>Actinomycetota</taxon>
        <taxon>Actinomycetes</taxon>
        <taxon>Micrococcales</taxon>
        <taxon>Micrococcaceae</taxon>
        <taxon>Arthrobacter</taxon>
    </lineage>
</organism>
<protein>
    <submittedName>
        <fullName evidence="2">DUF2516 family protein</fullName>
    </submittedName>
</protein>
<keyword evidence="3" id="KW-1185">Reference proteome</keyword>
<dbReference type="RefSeq" id="WP_227896125.1">
    <property type="nucleotide sequence ID" value="NZ_CP099466.1"/>
</dbReference>
<dbReference type="InterPro" id="IPR019662">
    <property type="entry name" value="DUF2516"/>
</dbReference>